<gene>
    <name evidence="1" type="ORF">THOM_2005</name>
</gene>
<dbReference type="HOGENOM" id="CLU_3147361_0_0_1"/>
<sequence>VNKLWLIKRDKKDEQYRGKKELLKKIDHLPKVPRRRTLSMGMRETLARK</sequence>
<dbReference type="AlphaFoldDB" id="L7JVK5"/>
<accession>L7JVK5</accession>
<evidence type="ECO:0000313" key="1">
    <source>
        <dbReference type="EMBL" id="ELQ75076.1"/>
    </source>
</evidence>
<reference evidence="1 2" key="1">
    <citation type="journal article" date="2012" name="PLoS Pathog.">
        <title>The genome of the obligate intracellular parasite Trachipleistophora hominis: new insights into microsporidian genome dynamics and reductive evolution.</title>
        <authorList>
            <person name="Heinz E."/>
            <person name="Williams T.A."/>
            <person name="Nakjang S."/>
            <person name="Noel C.J."/>
            <person name="Swan D.C."/>
            <person name="Goldberg A.V."/>
            <person name="Harris S.R."/>
            <person name="Weinmaier T."/>
            <person name="Markert S."/>
            <person name="Becher D."/>
            <person name="Bernhardt J."/>
            <person name="Dagan T."/>
            <person name="Hacker C."/>
            <person name="Lucocq J.M."/>
            <person name="Schweder T."/>
            <person name="Rattei T."/>
            <person name="Hall N."/>
            <person name="Hirt R.P."/>
            <person name="Embley T.M."/>
        </authorList>
    </citation>
    <scope>NUCLEOTIDE SEQUENCE [LARGE SCALE GENOMIC DNA]</scope>
</reference>
<dbReference type="EMBL" id="JH993996">
    <property type="protein sequence ID" value="ELQ75076.1"/>
    <property type="molecule type" value="Genomic_DNA"/>
</dbReference>
<evidence type="ECO:0000313" key="2">
    <source>
        <dbReference type="Proteomes" id="UP000011185"/>
    </source>
</evidence>
<protein>
    <submittedName>
        <fullName evidence="1">Uncharacterized protein</fullName>
    </submittedName>
</protein>
<dbReference type="VEuPathDB" id="MicrosporidiaDB:THOM_2005"/>
<dbReference type="Proteomes" id="UP000011185">
    <property type="component" value="Unassembled WGS sequence"/>
</dbReference>
<organism evidence="1 2">
    <name type="scientific">Trachipleistophora hominis</name>
    <name type="common">Microsporidian parasite</name>
    <dbReference type="NCBI Taxonomy" id="72359"/>
    <lineage>
        <taxon>Eukaryota</taxon>
        <taxon>Fungi</taxon>
        <taxon>Fungi incertae sedis</taxon>
        <taxon>Microsporidia</taxon>
        <taxon>Pleistophoridae</taxon>
        <taxon>Trachipleistophora</taxon>
    </lineage>
</organism>
<name>L7JVK5_TRAHO</name>
<proteinExistence type="predicted"/>
<dbReference type="InParanoid" id="L7JVK5"/>
<keyword evidence="2" id="KW-1185">Reference proteome</keyword>
<feature type="non-terminal residue" evidence="1">
    <location>
        <position position="1"/>
    </location>
</feature>